<evidence type="ECO:0000313" key="2">
    <source>
        <dbReference type="EMBL" id="MBW48137.1"/>
    </source>
</evidence>
<protein>
    <submittedName>
        <fullName evidence="2">Putative secreted protein</fullName>
    </submittedName>
</protein>
<feature type="chain" id="PRO_5014708014" evidence="1">
    <location>
        <begin position="22"/>
        <end position="80"/>
    </location>
</feature>
<dbReference type="AlphaFoldDB" id="A0A2M4B524"/>
<name>A0A2M4B524_9DIPT</name>
<keyword evidence="1" id="KW-0732">Signal</keyword>
<evidence type="ECO:0000256" key="1">
    <source>
        <dbReference type="SAM" id="SignalP"/>
    </source>
</evidence>
<dbReference type="EMBL" id="GGFK01014816">
    <property type="protein sequence ID" value="MBW48137.1"/>
    <property type="molecule type" value="Transcribed_RNA"/>
</dbReference>
<organism evidence="2">
    <name type="scientific">Anopheles triannulatus</name>
    <dbReference type="NCBI Taxonomy" id="58253"/>
    <lineage>
        <taxon>Eukaryota</taxon>
        <taxon>Metazoa</taxon>
        <taxon>Ecdysozoa</taxon>
        <taxon>Arthropoda</taxon>
        <taxon>Hexapoda</taxon>
        <taxon>Insecta</taxon>
        <taxon>Pterygota</taxon>
        <taxon>Neoptera</taxon>
        <taxon>Endopterygota</taxon>
        <taxon>Diptera</taxon>
        <taxon>Nematocera</taxon>
        <taxon>Culicoidea</taxon>
        <taxon>Culicidae</taxon>
        <taxon>Anophelinae</taxon>
        <taxon>Anopheles</taxon>
    </lineage>
</organism>
<reference evidence="2" key="1">
    <citation type="submission" date="2018-01" db="EMBL/GenBank/DDBJ databases">
        <title>An insight into the sialome of Amazonian anophelines.</title>
        <authorList>
            <person name="Ribeiro J.M."/>
            <person name="Scarpassa V."/>
            <person name="Calvo E."/>
        </authorList>
    </citation>
    <scope>NUCLEOTIDE SEQUENCE</scope>
    <source>
        <tissue evidence="2">Salivary glands</tissue>
    </source>
</reference>
<feature type="signal peptide" evidence="1">
    <location>
        <begin position="1"/>
        <end position="21"/>
    </location>
</feature>
<proteinExistence type="predicted"/>
<accession>A0A2M4B524</accession>
<sequence length="80" mass="9015">MLNRVIPTRCLFLCIISNVTSQCLSSIKLDLHWMEVLINLIEAETFSRTPAAPALSNGKEHKEPRSLHLLSIAPFLRESV</sequence>